<keyword evidence="2" id="KW-1185">Reference proteome</keyword>
<dbReference type="Proteomes" id="UP001592529">
    <property type="component" value="Unassembled WGS sequence"/>
</dbReference>
<proteinExistence type="predicted"/>
<evidence type="ECO:0000313" key="2">
    <source>
        <dbReference type="Proteomes" id="UP001592529"/>
    </source>
</evidence>
<dbReference type="RefSeq" id="WP_380527868.1">
    <property type="nucleotide sequence ID" value="NZ_JBHFAA010000025.1"/>
</dbReference>
<evidence type="ECO:0000313" key="1">
    <source>
        <dbReference type="EMBL" id="MFC1428510.1"/>
    </source>
</evidence>
<comment type="caution">
    <text evidence="1">The sequence shown here is derived from an EMBL/GenBank/DDBJ whole genome shotgun (WGS) entry which is preliminary data.</text>
</comment>
<gene>
    <name evidence="1" type="ORF">ACEZCY_35650</name>
</gene>
<sequence length="70" mass="7436">MTERRPLGLPDFSQPLVPAATATRPRLLPVDRALFQAPPTEPVELLAPGRRTLATGGLTFSHPVGPPTLA</sequence>
<dbReference type="EMBL" id="JBHFAA010000025">
    <property type="protein sequence ID" value="MFC1428510.1"/>
    <property type="molecule type" value="Genomic_DNA"/>
</dbReference>
<protein>
    <submittedName>
        <fullName evidence="1">Uncharacterized protein</fullName>
    </submittedName>
</protein>
<reference evidence="1 2" key="1">
    <citation type="submission" date="2024-09" db="EMBL/GenBank/DDBJ databases">
        <authorList>
            <person name="Lee S.D."/>
        </authorList>
    </citation>
    <scope>NUCLEOTIDE SEQUENCE [LARGE SCALE GENOMIC DNA]</scope>
    <source>
        <strain evidence="1 2">N1-12</strain>
    </source>
</reference>
<accession>A0ABV6WR41</accession>
<organism evidence="1 2">
    <name type="scientific">Streptacidiphilus alkalitolerans</name>
    <dbReference type="NCBI Taxonomy" id="3342712"/>
    <lineage>
        <taxon>Bacteria</taxon>
        <taxon>Bacillati</taxon>
        <taxon>Actinomycetota</taxon>
        <taxon>Actinomycetes</taxon>
        <taxon>Kitasatosporales</taxon>
        <taxon>Streptomycetaceae</taxon>
        <taxon>Streptacidiphilus</taxon>
    </lineage>
</organism>
<name>A0ABV6WR41_9ACTN</name>